<feature type="domain" description="2-oxoglutarate dehydrogenase E1 component/KDG C-terminal" evidence="5">
    <location>
        <begin position="671"/>
        <end position="776"/>
    </location>
</feature>
<evidence type="ECO:0000256" key="1">
    <source>
        <dbReference type="ARBA" id="ARBA00001964"/>
    </source>
</evidence>
<dbReference type="SUPFAM" id="SSF52518">
    <property type="entry name" value="Thiamin diphosphate-binding fold (THDP-binding)"/>
    <property type="match status" value="1"/>
</dbReference>
<dbReference type="EMBL" id="GBHO01026868">
    <property type="protein sequence ID" value="JAG16736.1"/>
    <property type="molecule type" value="Transcribed_RNA"/>
</dbReference>
<name>A0A0A9XAR5_LYGHE</name>
<comment type="cofactor">
    <cofactor evidence="1">
        <name>thiamine diphosphate</name>
        <dbReference type="ChEBI" id="CHEBI:58937"/>
    </cofactor>
</comment>
<protein>
    <submittedName>
        <fullName evidence="6">2-oxoglutarate dehydrogenase, mitochondrial</fullName>
    </submittedName>
</protein>
<dbReference type="PANTHER" id="PTHR23152:SF4">
    <property type="entry name" value="2-OXOADIPATE DEHYDROGENASE COMPLEX COMPONENT E1"/>
    <property type="match status" value="1"/>
</dbReference>
<evidence type="ECO:0000259" key="5">
    <source>
        <dbReference type="Pfam" id="PF16870"/>
    </source>
</evidence>
<reference evidence="6" key="2">
    <citation type="submission" date="2014-07" db="EMBL/GenBank/DDBJ databases">
        <authorList>
            <person name="Hull J."/>
        </authorList>
    </citation>
    <scope>NUCLEOTIDE SEQUENCE</scope>
</reference>
<dbReference type="AlphaFoldDB" id="A0A0A9XAR5"/>
<feature type="non-terminal residue" evidence="6">
    <location>
        <position position="1"/>
    </location>
</feature>
<comment type="similarity">
    <text evidence="2">Belongs to the alpha-ketoglutarate dehydrogenase family.</text>
</comment>
<dbReference type="GO" id="GO:0004591">
    <property type="term" value="F:oxoglutarate dehydrogenase (succinyl-transferring) activity"/>
    <property type="evidence" value="ECO:0007669"/>
    <property type="project" value="TreeGrafter"/>
</dbReference>
<dbReference type="InterPro" id="IPR011603">
    <property type="entry name" value="2oxoglutarate_DH_E1"/>
</dbReference>
<keyword evidence="3" id="KW-0560">Oxidoreductase</keyword>
<sequence length="812" mass="90712">ARPTSILSDKLGRSYSSKTDITDPFDSHFLNSITLENIKSSIRPWIIKRVDKCIFRELTFQEQAAVFNRLLMVHCFELFLYSKYLSAKRSMFDCEVVLPALCSLIDRSLINGAKSFVIGLSQLSQLSALSKLVKESEVEIFRELLQSRNDLLFDDLREDGSCLILDEDMVSDFIEPSDKTQPYSLSLLGPPAPASAVYPLMMGRAKALQSLDKGEGSDSVWSVFCYPLADICSQDSFTNIVNILEEPGFSAGGTIHVIINCEHDGLDEESKYSIESSSKLIKLLADKIKAPVIHVKAEEVHSVMYVMNLVSDFRANHKRDIVVNLMGGSQSRPHKNVALAGFIKEFLIGGKDPLVTVYSKELISNKVISKWELDDRKETYLKKLVKDHANPKVVSVKKKSPVLEKRVKEPLTGINTETMCQMVTLLDTFQVMKNTASGSKGSCAKETSDSDATVPFSLKPALESGVFGNRLDWESCASLAYATLLHEGYNVQVCRSALGPASSIDDPRILVPDSLNCPGHFKLQETPVSPFAMAGLQIGYSTTGDNILAVWEVPEEMEPSILHDITSKYFSLGKLEEQLEINVVFIVPCYFKVPGTEKSRLYVSSQPSQVLEVCEDCDILTGFNDQLYNCNVVVSSVSTPANLFHLLRRHARSPIPKPLIVFVPNASDGTSRIDELTGDTCFHPYIGDASIFESNVKNVILSTGRIHRQLSEERSHRSLEHKIALGRLEQICPFPYNNLIQDMERFPQARIWWAQEEEADDGCWNYVESRLLGLFGEERIVRFPGHYLPSSFHSPLSVSERVASIYDVILDS</sequence>
<dbReference type="GO" id="GO:0030976">
    <property type="term" value="F:thiamine pyrophosphate binding"/>
    <property type="evidence" value="ECO:0007669"/>
    <property type="project" value="InterPro"/>
</dbReference>
<reference evidence="6" key="1">
    <citation type="journal article" date="2014" name="PLoS ONE">
        <title>Transcriptome-Based Identification of ABC Transporters in the Western Tarnished Plant Bug Lygus hesperus.</title>
        <authorList>
            <person name="Hull J.J."/>
            <person name="Chaney K."/>
            <person name="Geib S.M."/>
            <person name="Fabrick J.A."/>
            <person name="Brent C.S."/>
            <person name="Walsh D."/>
            <person name="Lavine L.C."/>
        </authorList>
    </citation>
    <scope>NUCLEOTIDE SEQUENCE</scope>
</reference>
<evidence type="ECO:0000256" key="3">
    <source>
        <dbReference type="ARBA" id="ARBA00023002"/>
    </source>
</evidence>
<dbReference type="InterPro" id="IPR029061">
    <property type="entry name" value="THDP-binding"/>
</dbReference>
<dbReference type="PANTHER" id="PTHR23152">
    <property type="entry name" value="2-OXOGLUTARATE DEHYDROGENASE"/>
    <property type="match status" value="1"/>
</dbReference>
<dbReference type="GO" id="GO:0045252">
    <property type="term" value="C:oxoglutarate dehydrogenase complex"/>
    <property type="evidence" value="ECO:0007669"/>
    <property type="project" value="TreeGrafter"/>
</dbReference>
<dbReference type="Gene3D" id="3.40.50.970">
    <property type="match status" value="1"/>
</dbReference>
<keyword evidence="4" id="KW-0786">Thiamine pyrophosphate</keyword>
<dbReference type="GO" id="GO:0006099">
    <property type="term" value="P:tricarboxylic acid cycle"/>
    <property type="evidence" value="ECO:0007669"/>
    <property type="project" value="TreeGrafter"/>
</dbReference>
<dbReference type="Pfam" id="PF16870">
    <property type="entry name" value="OxoGdeHyase_C"/>
    <property type="match status" value="1"/>
</dbReference>
<accession>A0A0A9XAR5</accession>
<dbReference type="InterPro" id="IPR031717">
    <property type="entry name" value="ODO-1/KGD_C"/>
</dbReference>
<dbReference type="InterPro" id="IPR042179">
    <property type="entry name" value="KGD_C_sf"/>
</dbReference>
<evidence type="ECO:0000313" key="6">
    <source>
        <dbReference type="EMBL" id="JAG16736.1"/>
    </source>
</evidence>
<gene>
    <name evidence="6" type="primary">OGDH_0</name>
    <name evidence="6" type="ORF">CM83_2605</name>
</gene>
<dbReference type="Gene3D" id="3.40.50.11610">
    <property type="entry name" value="Multifunctional 2-oxoglutarate metabolism enzyme, C-terminal domain"/>
    <property type="match status" value="1"/>
</dbReference>
<dbReference type="Gene3D" id="3.40.50.12470">
    <property type="match status" value="1"/>
</dbReference>
<proteinExistence type="inferred from homology"/>
<organism evidence="6">
    <name type="scientific">Lygus hesperus</name>
    <name type="common">Western plant bug</name>
    <dbReference type="NCBI Taxonomy" id="30085"/>
    <lineage>
        <taxon>Eukaryota</taxon>
        <taxon>Metazoa</taxon>
        <taxon>Ecdysozoa</taxon>
        <taxon>Arthropoda</taxon>
        <taxon>Hexapoda</taxon>
        <taxon>Insecta</taxon>
        <taxon>Pterygota</taxon>
        <taxon>Neoptera</taxon>
        <taxon>Paraneoptera</taxon>
        <taxon>Hemiptera</taxon>
        <taxon>Heteroptera</taxon>
        <taxon>Panheteroptera</taxon>
        <taxon>Cimicomorpha</taxon>
        <taxon>Miridae</taxon>
        <taxon>Mirini</taxon>
        <taxon>Lygus</taxon>
    </lineage>
</organism>
<evidence type="ECO:0000256" key="2">
    <source>
        <dbReference type="ARBA" id="ARBA00006936"/>
    </source>
</evidence>
<evidence type="ECO:0000256" key="4">
    <source>
        <dbReference type="ARBA" id="ARBA00023052"/>
    </source>
</evidence>
<dbReference type="GO" id="GO:0005739">
    <property type="term" value="C:mitochondrion"/>
    <property type="evidence" value="ECO:0007669"/>
    <property type="project" value="TreeGrafter"/>
</dbReference>